<evidence type="ECO:0000256" key="1">
    <source>
        <dbReference type="SAM" id="SignalP"/>
    </source>
</evidence>
<protein>
    <submittedName>
        <fullName evidence="2">Helix-hairpin-helix domain-containing protein</fullName>
    </submittedName>
</protein>
<reference evidence="2" key="1">
    <citation type="submission" date="2022-09" db="EMBL/GenBank/DDBJ databases">
        <title>Intensive care unit water sources are persistently colonized with multi-drug resistant bacteria and are the site of extensive horizontal gene transfer of antibiotic resistance genes.</title>
        <authorList>
            <person name="Diorio-Toth L."/>
        </authorList>
    </citation>
    <scope>NUCLEOTIDE SEQUENCE</scope>
    <source>
        <strain evidence="2">GD03782</strain>
    </source>
</reference>
<dbReference type="Pfam" id="PF12836">
    <property type="entry name" value="HHH_3"/>
    <property type="match status" value="1"/>
</dbReference>
<keyword evidence="1" id="KW-0732">Signal</keyword>
<dbReference type="PANTHER" id="PTHR21180">
    <property type="entry name" value="ENDONUCLEASE/EXONUCLEASE/PHOSPHATASE FAMILY DOMAIN-CONTAINING PROTEIN 1"/>
    <property type="match status" value="1"/>
</dbReference>
<dbReference type="InterPro" id="IPR010994">
    <property type="entry name" value="RuvA_2-like"/>
</dbReference>
<sequence length="111" mass="11567">MRNIVLSHLLLPLFASLAFSATAAPAATPVDPAPVVAAGLATATEPAKLNLNNADAATLQKALNGIGKTKAEAIVQYRETHGPFASVDELLEIPGIGSALLERNRERLTVE</sequence>
<proteinExistence type="predicted"/>
<evidence type="ECO:0000313" key="3">
    <source>
        <dbReference type="Proteomes" id="UP001160882"/>
    </source>
</evidence>
<feature type="signal peptide" evidence="1">
    <location>
        <begin position="1"/>
        <end position="23"/>
    </location>
</feature>
<dbReference type="Proteomes" id="UP001160882">
    <property type="component" value="Unassembled WGS sequence"/>
</dbReference>
<dbReference type="AlphaFoldDB" id="A0AA42RW23"/>
<accession>A0AA42RW23</accession>
<dbReference type="RefSeq" id="WP_280081788.1">
    <property type="nucleotide sequence ID" value="NZ_JAOCGG010000016.1"/>
</dbReference>
<dbReference type="GO" id="GO:0015627">
    <property type="term" value="C:type II protein secretion system complex"/>
    <property type="evidence" value="ECO:0007669"/>
    <property type="project" value="TreeGrafter"/>
</dbReference>
<comment type="caution">
    <text evidence="2">The sequence shown here is derived from an EMBL/GenBank/DDBJ whole genome shotgun (WGS) entry which is preliminary data.</text>
</comment>
<dbReference type="Gene3D" id="1.10.150.280">
    <property type="entry name" value="AF1531-like domain"/>
    <property type="match status" value="1"/>
</dbReference>
<dbReference type="InterPro" id="IPR004509">
    <property type="entry name" value="Competence_ComEA_HhH"/>
</dbReference>
<dbReference type="InterPro" id="IPR051675">
    <property type="entry name" value="Endo/Exo/Phosphatase_dom_1"/>
</dbReference>
<dbReference type="NCBIfam" id="TIGR00426">
    <property type="entry name" value="competence protein ComEA helix-hairpin-helix repeat region"/>
    <property type="match status" value="1"/>
</dbReference>
<dbReference type="SUPFAM" id="SSF47781">
    <property type="entry name" value="RuvA domain 2-like"/>
    <property type="match status" value="1"/>
</dbReference>
<dbReference type="GO" id="GO:0015628">
    <property type="term" value="P:protein secretion by the type II secretion system"/>
    <property type="evidence" value="ECO:0007669"/>
    <property type="project" value="TreeGrafter"/>
</dbReference>
<dbReference type="EMBL" id="JAOCGG010000016">
    <property type="protein sequence ID" value="MDH1630682.1"/>
    <property type="molecule type" value="Genomic_DNA"/>
</dbReference>
<evidence type="ECO:0000313" key="2">
    <source>
        <dbReference type="EMBL" id="MDH1630682.1"/>
    </source>
</evidence>
<organism evidence="2 3">
    <name type="scientific">Pseudomonas mosselii</name>
    <dbReference type="NCBI Taxonomy" id="78327"/>
    <lineage>
        <taxon>Bacteria</taxon>
        <taxon>Pseudomonadati</taxon>
        <taxon>Pseudomonadota</taxon>
        <taxon>Gammaproteobacteria</taxon>
        <taxon>Pseudomonadales</taxon>
        <taxon>Pseudomonadaceae</taxon>
        <taxon>Pseudomonas</taxon>
    </lineage>
</organism>
<gene>
    <name evidence="2" type="ORF">N5I14_10545</name>
</gene>
<feature type="chain" id="PRO_5041208609" evidence="1">
    <location>
        <begin position="24"/>
        <end position="111"/>
    </location>
</feature>
<name>A0AA42RW23_9PSED</name>
<dbReference type="PANTHER" id="PTHR21180:SF32">
    <property type="entry name" value="ENDONUCLEASE_EXONUCLEASE_PHOSPHATASE FAMILY DOMAIN-CONTAINING PROTEIN 1"/>
    <property type="match status" value="1"/>
</dbReference>